<evidence type="ECO:0000313" key="2">
    <source>
        <dbReference type="EMBL" id="PXW78378.1"/>
    </source>
</evidence>
<dbReference type="Proteomes" id="UP000248014">
    <property type="component" value="Unassembled WGS sequence"/>
</dbReference>
<dbReference type="EMBL" id="QJJM01000002">
    <property type="protein sequence ID" value="PXW78378.1"/>
    <property type="molecule type" value="Genomic_DNA"/>
</dbReference>
<keyword evidence="1" id="KW-0472">Membrane</keyword>
<protein>
    <submittedName>
        <fullName evidence="2">Uncharacterized protein</fullName>
    </submittedName>
</protein>
<comment type="caution">
    <text evidence="2">The sequence shown here is derived from an EMBL/GenBank/DDBJ whole genome shotgun (WGS) entry which is preliminary data.</text>
</comment>
<keyword evidence="1" id="KW-0812">Transmembrane</keyword>
<dbReference type="OrthoDB" id="7595554at2"/>
<accession>A0A2V3VC88</accession>
<feature type="transmembrane region" description="Helical" evidence="1">
    <location>
        <begin position="21"/>
        <end position="39"/>
    </location>
</feature>
<proteinExistence type="predicted"/>
<sequence length="94" mass="10402">MERIVERASRVAVHIDRLKPFITVMGWIGFALVTADYAGFIDLPVLVYIPLWIAIVASICRWALWEGLIKPKVAASLDRPGAPAKPLPPGDDEH</sequence>
<dbReference type="AlphaFoldDB" id="A0A2V3VC88"/>
<keyword evidence="1" id="KW-1133">Transmembrane helix</keyword>
<gene>
    <name evidence="2" type="ORF">C7451_10248</name>
</gene>
<feature type="transmembrane region" description="Helical" evidence="1">
    <location>
        <begin position="45"/>
        <end position="64"/>
    </location>
</feature>
<dbReference type="RefSeq" id="WP_146215274.1">
    <property type="nucleotide sequence ID" value="NZ_QJJM01000002.1"/>
</dbReference>
<reference evidence="2 3" key="1">
    <citation type="submission" date="2018-05" db="EMBL/GenBank/DDBJ databases">
        <title>Genomic Encyclopedia of Type Strains, Phase IV (KMG-IV): sequencing the most valuable type-strain genomes for metagenomic binning, comparative biology and taxonomic classification.</title>
        <authorList>
            <person name="Goeker M."/>
        </authorList>
    </citation>
    <scope>NUCLEOTIDE SEQUENCE [LARGE SCALE GENOMIC DNA]</scope>
    <source>
        <strain evidence="2 3">DSM 3183</strain>
    </source>
</reference>
<organism evidence="2 3">
    <name type="scientific">Blastomonas natatoria</name>
    <dbReference type="NCBI Taxonomy" id="34015"/>
    <lineage>
        <taxon>Bacteria</taxon>
        <taxon>Pseudomonadati</taxon>
        <taxon>Pseudomonadota</taxon>
        <taxon>Alphaproteobacteria</taxon>
        <taxon>Sphingomonadales</taxon>
        <taxon>Sphingomonadaceae</taxon>
        <taxon>Blastomonas</taxon>
    </lineage>
</organism>
<evidence type="ECO:0000313" key="3">
    <source>
        <dbReference type="Proteomes" id="UP000248014"/>
    </source>
</evidence>
<evidence type="ECO:0000256" key="1">
    <source>
        <dbReference type="SAM" id="Phobius"/>
    </source>
</evidence>
<name>A0A2V3VC88_9SPHN</name>
<keyword evidence="3" id="KW-1185">Reference proteome</keyword>